<reference evidence="2 3" key="1">
    <citation type="submission" date="2018-11" db="EMBL/GenBank/DDBJ databases">
        <title>Parancylomarina longa gen. nov., sp. nov., isolated from sediments of southern Okinawa.</title>
        <authorList>
            <person name="Fu T."/>
        </authorList>
    </citation>
    <scope>NUCLEOTIDE SEQUENCE [LARGE SCALE GENOMIC DNA]</scope>
    <source>
        <strain evidence="2 3">T3-2 S1-C</strain>
    </source>
</reference>
<keyword evidence="3" id="KW-1185">Reference proteome</keyword>
<sequence length="332" mass="37679">MSKQAILNQKFTIMKKLTFLFLAAIAASFTSCDTPTDTVDKLLNEDQVSLNNTVSTVVTSEEATEDITETADYEVDLYSFLANEYDVPASSSTKNGMLERYYEMFKMWKRYKNDQLPDISIEFGDNNGFPLGITLNYGDSTVLNNGKVISGMMKIELTAPPFTDGAVREITYDLMIDSVSIDGWKRIELTHNDDVARKFAFTSEMTFTFPDETQLFRKAERTREWVSGLDTKLDVSDDRIEIRGSATCVDTEQNEYTKVIDDENPLVRIGTCRVIVSGLVTFSQNQTEFAHFDYGDGECDNMATYTYIDENGETVTKEVEIGHHNRYKNHDN</sequence>
<dbReference type="PROSITE" id="PS51257">
    <property type="entry name" value="PROKAR_LIPOPROTEIN"/>
    <property type="match status" value="1"/>
</dbReference>
<dbReference type="AlphaFoldDB" id="A0A434AEX6"/>
<dbReference type="EMBL" id="RJJX01000036">
    <property type="protein sequence ID" value="RUT72926.1"/>
    <property type="molecule type" value="Genomic_DNA"/>
</dbReference>
<proteinExistence type="predicted"/>
<accession>A0A434AEX6</accession>
<evidence type="ECO:0000256" key="1">
    <source>
        <dbReference type="SAM" id="SignalP"/>
    </source>
</evidence>
<organism evidence="2 3">
    <name type="scientific">Ancylomarina longa</name>
    <dbReference type="NCBI Taxonomy" id="2487017"/>
    <lineage>
        <taxon>Bacteria</taxon>
        <taxon>Pseudomonadati</taxon>
        <taxon>Bacteroidota</taxon>
        <taxon>Bacteroidia</taxon>
        <taxon>Marinilabiliales</taxon>
        <taxon>Marinifilaceae</taxon>
        <taxon>Ancylomarina</taxon>
    </lineage>
</organism>
<keyword evidence="1" id="KW-0732">Signal</keyword>
<feature type="chain" id="PRO_5019495805" description="Lipoprotein" evidence="1">
    <location>
        <begin position="27"/>
        <end position="332"/>
    </location>
</feature>
<name>A0A434AEX6_9BACT</name>
<comment type="caution">
    <text evidence="2">The sequence shown here is derived from an EMBL/GenBank/DDBJ whole genome shotgun (WGS) entry which is preliminary data.</text>
</comment>
<evidence type="ECO:0008006" key="4">
    <source>
        <dbReference type="Google" id="ProtNLM"/>
    </source>
</evidence>
<dbReference type="Proteomes" id="UP000282985">
    <property type="component" value="Unassembled WGS sequence"/>
</dbReference>
<evidence type="ECO:0000313" key="3">
    <source>
        <dbReference type="Proteomes" id="UP000282985"/>
    </source>
</evidence>
<evidence type="ECO:0000313" key="2">
    <source>
        <dbReference type="EMBL" id="RUT72926.1"/>
    </source>
</evidence>
<gene>
    <name evidence="2" type="ORF">DLK05_16025</name>
</gene>
<feature type="signal peptide" evidence="1">
    <location>
        <begin position="1"/>
        <end position="26"/>
    </location>
</feature>
<protein>
    <recommendedName>
        <fullName evidence="4">Lipoprotein</fullName>
    </recommendedName>
</protein>